<dbReference type="AlphaFoldDB" id="A0A1R3KWS4"/>
<dbReference type="OrthoDB" id="1931061at2759"/>
<dbReference type="EMBL" id="AWUE01010555">
    <property type="protein sequence ID" value="OMP11563.1"/>
    <property type="molecule type" value="Genomic_DNA"/>
</dbReference>
<dbReference type="Proteomes" id="UP000187203">
    <property type="component" value="Unassembled WGS sequence"/>
</dbReference>
<evidence type="ECO:0000313" key="3">
    <source>
        <dbReference type="Proteomes" id="UP000187203"/>
    </source>
</evidence>
<accession>A0A1R3KWS4</accession>
<proteinExistence type="predicted"/>
<evidence type="ECO:0008006" key="4">
    <source>
        <dbReference type="Google" id="ProtNLM"/>
    </source>
</evidence>
<reference evidence="3" key="1">
    <citation type="submission" date="2013-09" db="EMBL/GenBank/DDBJ databases">
        <title>Corchorus olitorius genome sequencing.</title>
        <authorList>
            <person name="Alam M."/>
            <person name="Haque M.S."/>
            <person name="Islam M.S."/>
            <person name="Emdad E.M."/>
            <person name="Islam M.M."/>
            <person name="Ahmed B."/>
            <person name="Halim A."/>
            <person name="Hossen Q.M.M."/>
            <person name="Hossain M.Z."/>
            <person name="Ahmed R."/>
            <person name="Khan M.M."/>
            <person name="Islam R."/>
            <person name="Rashid M.M."/>
            <person name="Khan S.A."/>
            <person name="Rahman M.S."/>
            <person name="Alam M."/>
            <person name="Yahiya A.S."/>
            <person name="Khan M.S."/>
            <person name="Azam M.S."/>
            <person name="Haque T."/>
            <person name="Lashkar M.Z.H."/>
            <person name="Akhand A.I."/>
            <person name="Morshed G."/>
            <person name="Roy S."/>
            <person name="Uddin K.S."/>
            <person name="Rabeya T."/>
            <person name="Hossain A.S."/>
            <person name="Chowdhury A."/>
            <person name="Snigdha A.R."/>
            <person name="Mortoza M.S."/>
            <person name="Matin S.A."/>
            <person name="Hoque S.M.E."/>
            <person name="Islam M.K."/>
            <person name="Roy D.K."/>
            <person name="Haider R."/>
            <person name="Moosa M.M."/>
            <person name="Elias S.M."/>
            <person name="Hasan A.M."/>
            <person name="Jahan S."/>
            <person name="Shafiuddin M."/>
            <person name="Mahmood N."/>
            <person name="Shommy N.S."/>
        </authorList>
    </citation>
    <scope>NUCLEOTIDE SEQUENCE [LARGE SCALE GENOMIC DNA]</scope>
    <source>
        <strain evidence="3">cv. O-4</strain>
    </source>
</reference>
<sequence length="234" mass="25764">MDYSDTRIPVDGRPIELLSSADVDNLREYTYPDAKKATIEDLLYLNPATIKTALMESDKKPLVMPVPDNMALLKVSMIIQHNRFKLRIIVFGNLAQQLTGIDVADLTLAEKMNTTEIHDVAKSILHKQYEFVVSVSDQGYGPGLNFKVFHFIDIDPVESSSVVTAPRQTIESSSTPVPPTQSELSTTPHSQCQISDSDGAPTATPADSLPRVVDGATKSTVKRTKTFAKKLDFQ</sequence>
<dbReference type="Gene3D" id="2.40.50.140">
    <property type="entry name" value="Nucleic acid-binding proteins"/>
    <property type="match status" value="1"/>
</dbReference>
<gene>
    <name evidence="2" type="ORF">COLO4_03758</name>
</gene>
<keyword evidence="3" id="KW-1185">Reference proteome</keyword>
<feature type="compositionally biased region" description="Polar residues" evidence="1">
    <location>
        <begin position="165"/>
        <end position="196"/>
    </location>
</feature>
<protein>
    <recommendedName>
        <fullName evidence="4">Nucleic acid-binding protein</fullName>
    </recommendedName>
</protein>
<name>A0A1R3KWS4_9ROSI</name>
<feature type="region of interest" description="Disordered" evidence="1">
    <location>
        <begin position="165"/>
        <end position="217"/>
    </location>
</feature>
<organism evidence="2 3">
    <name type="scientific">Corchorus olitorius</name>
    <dbReference type="NCBI Taxonomy" id="93759"/>
    <lineage>
        <taxon>Eukaryota</taxon>
        <taxon>Viridiplantae</taxon>
        <taxon>Streptophyta</taxon>
        <taxon>Embryophyta</taxon>
        <taxon>Tracheophyta</taxon>
        <taxon>Spermatophyta</taxon>
        <taxon>Magnoliopsida</taxon>
        <taxon>eudicotyledons</taxon>
        <taxon>Gunneridae</taxon>
        <taxon>Pentapetalae</taxon>
        <taxon>rosids</taxon>
        <taxon>malvids</taxon>
        <taxon>Malvales</taxon>
        <taxon>Malvaceae</taxon>
        <taxon>Grewioideae</taxon>
        <taxon>Apeibeae</taxon>
        <taxon>Corchorus</taxon>
    </lineage>
</organism>
<dbReference type="SUPFAM" id="SSF50249">
    <property type="entry name" value="Nucleic acid-binding proteins"/>
    <property type="match status" value="1"/>
</dbReference>
<comment type="caution">
    <text evidence="2">The sequence shown here is derived from an EMBL/GenBank/DDBJ whole genome shotgun (WGS) entry which is preliminary data.</text>
</comment>
<evidence type="ECO:0000313" key="2">
    <source>
        <dbReference type="EMBL" id="OMP11563.1"/>
    </source>
</evidence>
<evidence type="ECO:0000256" key="1">
    <source>
        <dbReference type="SAM" id="MobiDB-lite"/>
    </source>
</evidence>
<dbReference type="InterPro" id="IPR012340">
    <property type="entry name" value="NA-bd_OB-fold"/>
</dbReference>